<organism evidence="1 2">
    <name type="scientific">Vibrio vulnificus</name>
    <dbReference type="NCBI Taxonomy" id="672"/>
    <lineage>
        <taxon>Bacteria</taxon>
        <taxon>Pseudomonadati</taxon>
        <taxon>Pseudomonadota</taxon>
        <taxon>Gammaproteobacteria</taxon>
        <taxon>Vibrionales</taxon>
        <taxon>Vibrionaceae</taxon>
        <taxon>Vibrio</taxon>
    </lineage>
</organism>
<dbReference type="Proteomes" id="UP000263418">
    <property type="component" value="Chromosome 3"/>
</dbReference>
<name>A0AAN1UFI5_VIBVL</name>
<proteinExistence type="predicted"/>
<sequence length="66" mass="7535">MVNLIISIIATTLIGILFYSSLKYSEEAFGSEPISIRDLIRELFSAFFKSSDKKNKIYNRANRKTA</sequence>
<reference evidence="1 2" key="1">
    <citation type="submission" date="2017-03" db="EMBL/GenBank/DDBJ databases">
        <title>Complete Genome Sequence of Vibrio vulnificus FORC_053.</title>
        <authorList>
            <consortium name="Food-borne Pathogen Omics Research Center"/>
            <person name="Chung H.Y."/>
            <person name="Na E.J."/>
            <person name="Song J.S."/>
            <person name="Kim H."/>
            <person name="Lee J.-H."/>
            <person name="Ryu S."/>
            <person name="Choi S.H."/>
        </authorList>
    </citation>
    <scope>NUCLEOTIDE SEQUENCE [LARGE SCALE GENOMIC DNA]</scope>
    <source>
        <strain evidence="1 2">FORC_053</strain>
    </source>
</reference>
<protein>
    <submittedName>
        <fullName evidence="1">Uncharacterized protein</fullName>
    </submittedName>
</protein>
<dbReference type="EMBL" id="CP019292">
    <property type="protein sequence ID" value="AXX63595.1"/>
    <property type="molecule type" value="Genomic_DNA"/>
</dbReference>
<accession>A0AAN1UFI5</accession>
<evidence type="ECO:0000313" key="1">
    <source>
        <dbReference type="EMBL" id="AXX63595.1"/>
    </source>
</evidence>
<gene>
    <name evidence="1" type="ORF">FORC53_5256</name>
</gene>
<dbReference type="AlphaFoldDB" id="A0AAN1UFI5"/>
<evidence type="ECO:0000313" key="2">
    <source>
        <dbReference type="Proteomes" id="UP000263418"/>
    </source>
</evidence>